<dbReference type="Gene3D" id="1.20.1440.30">
    <property type="entry name" value="Biosynthetic Protein domain"/>
    <property type="match status" value="1"/>
</dbReference>
<dbReference type="InterPro" id="IPR007815">
    <property type="entry name" value="Emycin_Estase"/>
</dbReference>
<accession>A0ABS0TIX0</accession>
<dbReference type="Pfam" id="PF05139">
    <property type="entry name" value="Erythro_esteras"/>
    <property type="match status" value="1"/>
</dbReference>
<dbReference type="Gene3D" id="3.40.1660.10">
    <property type="entry name" value="EreA-like (biosynthetic domain)"/>
    <property type="match status" value="1"/>
</dbReference>
<name>A0ABS0TIX0_9FLAO</name>
<dbReference type="Proteomes" id="UP000635665">
    <property type="component" value="Unassembled WGS sequence"/>
</dbReference>
<dbReference type="Gene3D" id="3.30.1870.10">
    <property type="entry name" value="EreA-like, domain 2"/>
    <property type="match status" value="1"/>
</dbReference>
<evidence type="ECO:0000313" key="1">
    <source>
        <dbReference type="EMBL" id="MBI6121012.1"/>
    </source>
</evidence>
<protein>
    <submittedName>
        <fullName evidence="1">Erythromycin esterase family protein</fullName>
    </submittedName>
</protein>
<sequence length="384" mass="45189">MKKELILIILFFLHQIVFSQIEESTYELNSLDNLLTDKVKNIVSQNINEKQTIFLGESVHYSGSDFIAKTEFVKYLVNEHGFKDIIFESDFFALLFDHDKRNLYSIWSKSKQCKELFDFLKKNKVTIWGFDSRIPTAYSHKYFTIKLSELLKTNNIELDEEFTKLVKTIIKDEYEVINTISKEEIEYVNDYLAKLLSNELIKTNKTWVQILESFKSSVKLYTVKDNNSDKNRVKIRDKQMAKNLDFLVKKYPNKKFIIWLANGHMSKSNNELMKGQTMGYQFIQLNPKTSYHIAFGTIELPPTRTKNETERASRKSKSILNFLPSIKKNYFIDSKKIISANKELINKKFDDLYIFNLPNNKAKLLNHFDALVFIAKGEEVKYEK</sequence>
<gene>
    <name evidence="1" type="ORF">I6U50_13365</name>
</gene>
<dbReference type="RefSeq" id="WP_198639199.1">
    <property type="nucleotide sequence ID" value="NZ_JAEHNY010000012.1"/>
</dbReference>
<keyword evidence="2" id="KW-1185">Reference proteome</keyword>
<organism evidence="1 2">
    <name type="scientific">Salegentibacter maritimus</name>
    <dbReference type="NCBI Taxonomy" id="2794347"/>
    <lineage>
        <taxon>Bacteria</taxon>
        <taxon>Pseudomonadati</taxon>
        <taxon>Bacteroidota</taxon>
        <taxon>Flavobacteriia</taxon>
        <taxon>Flavobacteriales</taxon>
        <taxon>Flavobacteriaceae</taxon>
        <taxon>Salegentibacter</taxon>
    </lineage>
</organism>
<evidence type="ECO:0000313" key="2">
    <source>
        <dbReference type="Proteomes" id="UP000635665"/>
    </source>
</evidence>
<proteinExistence type="predicted"/>
<reference evidence="1 2" key="1">
    <citation type="submission" date="2020-12" db="EMBL/GenBank/DDBJ databases">
        <title>Salegentibacter orientalis sp. nov., isolated from costal sediment.</title>
        <authorList>
            <person name="Lian F.-B."/>
        </authorList>
    </citation>
    <scope>NUCLEOTIDE SEQUENCE [LARGE SCALE GENOMIC DNA]</scope>
    <source>
        <strain evidence="1 2">F60176</strain>
    </source>
</reference>
<comment type="caution">
    <text evidence="1">The sequence shown here is derived from an EMBL/GenBank/DDBJ whole genome shotgun (WGS) entry which is preliminary data.</text>
</comment>
<dbReference type="EMBL" id="JAEHNY010000012">
    <property type="protein sequence ID" value="MBI6121012.1"/>
    <property type="molecule type" value="Genomic_DNA"/>
</dbReference>
<dbReference type="SUPFAM" id="SSF159501">
    <property type="entry name" value="EreA/ChaN-like"/>
    <property type="match status" value="1"/>
</dbReference>